<reference evidence="7" key="2">
    <citation type="submission" date="2025-08" db="UniProtKB">
        <authorList>
            <consortium name="Ensembl"/>
        </authorList>
    </citation>
    <scope>IDENTIFICATION</scope>
</reference>
<proteinExistence type="inferred from homology"/>
<evidence type="ECO:0000313" key="8">
    <source>
        <dbReference type="Proteomes" id="UP000694397"/>
    </source>
</evidence>
<dbReference type="AlphaFoldDB" id="A0A8C9VGB6"/>
<comment type="pathway">
    <text evidence="5 6">tRNA modification; 5-methoxycarbonylmethyl-2-thiouridine-tRNA biosynthesis.</text>
</comment>
<dbReference type="GO" id="GO:0002098">
    <property type="term" value="P:tRNA wobble uridine modification"/>
    <property type="evidence" value="ECO:0007669"/>
    <property type="project" value="UniProtKB-UniRule"/>
</dbReference>
<organism evidence="7 8">
    <name type="scientific">Scleropages formosus</name>
    <name type="common">Asian bonytongue</name>
    <name type="synonym">Osteoglossum formosum</name>
    <dbReference type="NCBI Taxonomy" id="113540"/>
    <lineage>
        <taxon>Eukaryota</taxon>
        <taxon>Metazoa</taxon>
        <taxon>Chordata</taxon>
        <taxon>Craniata</taxon>
        <taxon>Vertebrata</taxon>
        <taxon>Euteleostomi</taxon>
        <taxon>Actinopterygii</taxon>
        <taxon>Neopterygii</taxon>
        <taxon>Teleostei</taxon>
        <taxon>Osteoglossocephala</taxon>
        <taxon>Osteoglossomorpha</taxon>
        <taxon>Osteoglossiformes</taxon>
        <taxon>Osteoglossidae</taxon>
        <taxon>Scleropages</taxon>
    </lineage>
</organism>
<accession>A0A8C9VGB6</accession>
<comment type="PTM">
    <text evidence="5">C-terminal thiocarboxylation occurs in 2 steps, it is first acyl-adenylated (-COAMP) via the hesA/moeB/thiF part of MOCS3, then thiocarboxylated (-COSH) via the rhodanese domain of MOCS3.</text>
</comment>
<dbReference type="GO" id="GO:0005829">
    <property type="term" value="C:cytosol"/>
    <property type="evidence" value="ECO:0007669"/>
    <property type="project" value="UniProtKB-UniRule"/>
</dbReference>
<feature type="modified residue" description="1-thioglycine" evidence="5">
    <location>
        <position position="165"/>
    </location>
</feature>
<dbReference type="InterPro" id="IPR016155">
    <property type="entry name" value="Mopterin_synth/thiamin_S_b"/>
</dbReference>
<reference evidence="7" key="3">
    <citation type="submission" date="2025-09" db="UniProtKB">
        <authorList>
            <consortium name="Ensembl"/>
        </authorList>
    </citation>
    <scope>IDENTIFICATION</scope>
</reference>
<dbReference type="Proteomes" id="UP000694397">
    <property type="component" value="Chromosome 6"/>
</dbReference>
<dbReference type="HAMAP" id="MF_03048">
    <property type="entry name" value="Urm1"/>
    <property type="match status" value="1"/>
</dbReference>
<name>A0A8C9VGB6_SCLFO</name>
<comment type="similarity">
    <text evidence="5 6">Belongs to the URM1 family.</text>
</comment>
<reference evidence="7 8" key="1">
    <citation type="submission" date="2019-04" db="EMBL/GenBank/DDBJ databases">
        <authorList>
            <consortium name="Wellcome Sanger Institute Data Sharing"/>
        </authorList>
    </citation>
    <scope>NUCLEOTIDE SEQUENCE [LARGE SCALE GENOMIC DNA]</scope>
</reference>
<dbReference type="UniPathway" id="UPA00988"/>
<dbReference type="Ensembl" id="ENSSFOT00015060513.1">
    <property type="protein sequence ID" value="ENSSFOP00015052805.1"/>
    <property type="gene ID" value="ENSSFOG00015000673.2"/>
</dbReference>
<dbReference type="PANTHER" id="PTHR14986">
    <property type="entry name" value="RURM1 PROTEIN"/>
    <property type="match status" value="1"/>
</dbReference>
<keyword evidence="4 5" id="KW-0833">Ubl conjugation pathway</keyword>
<keyword evidence="8" id="KW-1185">Reference proteome</keyword>
<gene>
    <name evidence="5" type="primary">URM1</name>
    <name evidence="7" type="synonym">urm1</name>
</gene>
<dbReference type="GeneTree" id="ENSGT00390000005101"/>
<dbReference type="OrthoDB" id="10248987at2759"/>
<evidence type="ECO:0000256" key="4">
    <source>
        <dbReference type="ARBA" id="ARBA00022786"/>
    </source>
</evidence>
<dbReference type="GO" id="GO:0032447">
    <property type="term" value="P:protein urmylation"/>
    <property type="evidence" value="ECO:0007669"/>
    <property type="project" value="UniProtKB-UniRule"/>
</dbReference>
<dbReference type="InterPro" id="IPR015221">
    <property type="entry name" value="Urm1"/>
</dbReference>
<feature type="cross-link" description="Glycyl lysine isopeptide (Gly-Lys) (interchain with K-? in acceptor proteins)" evidence="5">
    <location>
        <position position="165"/>
    </location>
</feature>
<dbReference type="InterPro" id="IPR012675">
    <property type="entry name" value="Beta-grasp_dom_sf"/>
</dbReference>
<evidence type="ECO:0000256" key="2">
    <source>
        <dbReference type="ARBA" id="ARBA00022499"/>
    </source>
</evidence>
<dbReference type="Gene3D" id="3.10.20.30">
    <property type="match status" value="1"/>
</dbReference>
<evidence type="ECO:0000256" key="1">
    <source>
        <dbReference type="ARBA" id="ARBA00022490"/>
    </source>
</evidence>
<comment type="function">
    <text evidence="5">Acts as a sulfur carrier required for 2-thiolation of mcm(5)S(2)U at tRNA wobble positions of cytosolic tRNA(Lys), tRNA(Glu) and tRNA(Gln). Serves as sulfur donor in tRNA 2-thiolation reaction by being thiocarboxylated (-COSH) at its C-terminus by MOCS3. The sulfur is then transferred to tRNA to form 2-thiolation of mcm(5)S(2)U. Also acts as a ubiquitin-like protein (UBL) that is covalently conjugated via an isopeptide bond to lysine residues of target proteins. The thiocarboxylated form serves as substrate for conjugation and oxidative stress specifically induces the formation of UBL-protein conjugates.</text>
</comment>
<dbReference type="Pfam" id="PF09138">
    <property type="entry name" value="Urm1"/>
    <property type="match status" value="1"/>
</dbReference>
<evidence type="ECO:0000256" key="6">
    <source>
        <dbReference type="RuleBase" id="RU361182"/>
    </source>
</evidence>
<dbReference type="CDD" id="cd01764">
    <property type="entry name" value="Ubl_Urm1"/>
    <property type="match status" value="1"/>
</dbReference>
<dbReference type="SUPFAM" id="SSF54285">
    <property type="entry name" value="MoaD/ThiS"/>
    <property type="match status" value="1"/>
</dbReference>
<keyword evidence="1 5" id="KW-0963">Cytoplasm</keyword>
<sequence length="183" mass="20213">MEEKEILFCIYANCLFRIYTHTDSAAGQIECNSKWKKIPLSANDSKCMEALATQVVRKTLTGILPVTSRTNSGKVETNMAASIALRLEFGGGAELLFDGVREHLVTLPGQSEPWDMKQLLAWIRGNLLKERPELFVQGDTVRPGILVLINDADWELMVSVIPGTGLFNLANHVVLIPTHPSVP</sequence>
<evidence type="ECO:0000256" key="5">
    <source>
        <dbReference type="HAMAP-Rule" id="MF_03048"/>
    </source>
</evidence>
<comment type="subcellular location">
    <subcellularLocation>
        <location evidence="5 6">Cytoplasm</location>
    </subcellularLocation>
</comment>
<dbReference type="GO" id="GO:0034227">
    <property type="term" value="P:tRNA thio-modification"/>
    <property type="evidence" value="ECO:0007669"/>
    <property type="project" value="UniProtKB-UniRule"/>
</dbReference>
<protein>
    <recommendedName>
        <fullName evidence="5 6">Ubiquitin-related modifier 1</fullName>
    </recommendedName>
</protein>
<keyword evidence="3 5" id="KW-0819">tRNA processing</keyword>
<keyword evidence="2 5" id="KW-1017">Isopeptide bond</keyword>
<evidence type="ECO:0000313" key="7">
    <source>
        <dbReference type="Ensembl" id="ENSSFOP00015052805.1"/>
    </source>
</evidence>
<evidence type="ECO:0000256" key="3">
    <source>
        <dbReference type="ARBA" id="ARBA00022694"/>
    </source>
</evidence>